<keyword evidence="4 7" id="KW-0812">Transmembrane</keyword>
<dbReference type="Gene3D" id="3.90.550.10">
    <property type="entry name" value="Spore Coat Polysaccharide Biosynthesis Protein SpsA, Chain A"/>
    <property type="match status" value="1"/>
</dbReference>
<evidence type="ECO:0000313" key="10">
    <source>
        <dbReference type="Proteomes" id="UP001204615"/>
    </source>
</evidence>
<comment type="caution">
    <text evidence="9">The sequence shown here is derived from an EMBL/GenBank/DDBJ whole genome shotgun (WGS) entry which is preliminary data.</text>
</comment>
<dbReference type="Pfam" id="PF00535">
    <property type="entry name" value="Glycos_transf_2"/>
    <property type="match status" value="1"/>
</dbReference>
<protein>
    <submittedName>
        <fullName evidence="9">Glycosyltransferase</fullName>
        <ecNumber evidence="9">2.4.-.-</ecNumber>
    </submittedName>
</protein>
<keyword evidence="2 9" id="KW-0328">Glycosyltransferase</keyword>
<evidence type="ECO:0000259" key="8">
    <source>
        <dbReference type="Pfam" id="PF00535"/>
    </source>
</evidence>
<dbReference type="InterPro" id="IPR029044">
    <property type="entry name" value="Nucleotide-diphossugar_trans"/>
</dbReference>
<evidence type="ECO:0000256" key="4">
    <source>
        <dbReference type="ARBA" id="ARBA00022692"/>
    </source>
</evidence>
<name>A0ABT1F7L4_9GAMM</name>
<dbReference type="EMBL" id="JAMZEK010000001">
    <property type="protein sequence ID" value="MCP1373374.1"/>
    <property type="molecule type" value="Genomic_DNA"/>
</dbReference>
<sequence length="333" mass="37059">MSPSNLQEPTATDGRTRPPQVPLSIVTCLYRSRPYLDEFLRQCDEAAGALGITAVEYVFVDDGSPDDSAGWVRQKRRERADIRLVELSRNFGHHQAAVAALAHARGERVFLIDCDLEVSPGFLVELWRRMGETQADVVYGYQEERKGGVLERWGGRVFWSAFNRLSDTAVPPSVVTERLMTRRYVQALLSLGDRNIFLAGMMYWAGFKQLGVPVRKLRRSGASTYNLARRLALLGQAVTSFSAKPLYASLWVGGVALVFAMANAAYVVVRKLLHPEATLLGFPTIVALLTAFFGVLMIGLGVIGIYVARIFVQTQQRPLYIVKHIEPSDVEPE</sequence>
<proteinExistence type="predicted"/>
<feature type="transmembrane region" description="Helical" evidence="7">
    <location>
        <begin position="281"/>
        <end position="308"/>
    </location>
</feature>
<evidence type="ECO:0000256" key="3">
    <source>
        <dbReference type="ARBA" id="ARBA00022679"/>
    </source>
</evidence>
<keyword evidence="3 9" id="KW-0808">Transferase</keyword>
<evidence type="ECO:0000256" key="1">
    <source>
        <dbReference type="ARBA" id="ARBA00004141"/>
    </source>
</evidence>
<dbReference type="EC" id="2.4.-.-" evidence="9"/>
<evidence type="ECO:0000256" key="6">
    <source>
        <dbReference type="ARBA" id="ARBA00023136"/>
    </source>
</evidence>
<keyword evidence="6 7" id="KW-0472">Membrane</keyword>
<dbReference type="RefSeq" id="WP_253565138.1">
    <property type="nucleotide sequence ID" value="NZ_JAMZEK010000001.1"/>
</dbReference>
<evidence type="ECO:0000256" key="5">
    <source>
        <dbReference type="ARBA" id="ARBA00022989"/>
    </source>
</evidence>
<dbReference type="InterPro" id="IPR001173">
    <property type="entry name" value="Glyco_trans_2-like"/>
</dbReference>
<accession>A0ABT1F7L4</accession>
<dbReference type="Proteomes" id="UP001204615">
    <property type="component" value="Unassembled WGS sequence"/>
</dbReference>
<feature type="transmembrane region" description="Helical" evidence="7">
    <location>
        <begin position="246"/>
        <end position="269"/>
    </location>
</feature>
<feature type="domain" description="Glycosyltransferase 2-like" evidence="8">
    <location>
        <begin position="24"/>
        <end position="164"/>
    </location>
</feature>
<dbReference type="PANTHER" id="PTHR48090:SF1">
    <property type="entry name" value="PROPHAGE BACTOPRENOL GLUCOSYL TRANSFERASE HOMOLOG"/>
    <property type="match status" value="1"/>
</dbReference>
<dbReference type="InterPro" id="IPR050256">
    <property type="entry name" value="Glycosyltransferase_2"/>
</dbReference>
<reference evidence="9 10" key="1">
    <citation type="submission" date="2022-06" db="EMBL/GenBank/DDBJ databases">
        <title>Dyella sp. Sa strain:Sa Genome sequencing.</title>
        <authorList>
            <person name="Park S."/>
        </authorList>
    </citation>
    <scope>NUCLEOTIDE SEQUENCE [LARGE SCALE GENOMIC DNA]</scope>
    <source>
        <strain evidence="9 10">Sa</strain>
    </source>
</reference>
<evidence type="ECO:0000256" key="2">
    <source>
        <dbReference type="ARBA" id="ARBA00022676"/>
    </source>
</evidence>
<keyword evidence="5 7" id="KW-1133">Transmembrane helix</keyword>
<dbReference type="GO" id="GO:0016757">
    <property type="term" value="F:glycosyltransferase activity"/>
    <property type="evidence" value="ECO:0007669"/>
    <property type="project" value="UniProtKB-KW"/>
</dbReference>
<organism evidence="9 10">
    <name type="scientific">Dyella lutea</name>
    <dbReference type="NCBI Taxonomy" id="2950441"/>
    <lineage>
        <taxon>Bacteria</taxon>
        <taxon>Pseudomonadati</taxon>
        <taxon>Pseudomonadota</taxon>
        <taxon>Gammaproteobacteria</taxon>
        <taxon>Lysobacterales</taxon>
        <taxon>Rhodanobacteraceae</taxon>
        <taxon>Dyella</taxon>
    </lineage>
</organism>
<dbReference type="SUPFAM" id="SSF53448">
    <property type="entry name" value="Nucleotide-diphospho-sugar transferases"/>
    <property type="match status" value="1"/>
</dbReference>
<dbReference type="PANTHER" id="PTHR48090">
    <property type="entry name" value="UNDECAPRENYL-PHOSPHATE 4-DEOXY-4-FORMAMIDO-L-ARABINOSE TRANSFERASE-RELATED"/>
    <property type="match status" value="1"/>
</dbReference>
<gene>
    <name evidence="9" type="ORF">NC595_04805</name>
</gene>
<evidence type="ECO:0000313" key="9">
    <source>
        <dbReference type="EMBL" id="MCP1373374.1"/>
    </source>
</evidence>
<evidence type="ECO:0000256" key="7">
    <source>
        <dbReference type="SAM" id="Phobius"/>
    </source>
</evidence>
<comment type="subcellular location">
    <subcellularLocation>
        <location evidence="1">Membrane</location>
        <topology evidence="1">Multi-pass membrane protein</topology>
    </subcellularLocation>
</comment>
<keyword evidence="10" id="KW-1185">Reference proteome</keyword>